<dbReference type="Pfam" id="PF13162">
    <property type="entry name" value="DUF3997"/>
    <property type="match status" value="1"/>
</dbReference>
<dbReference type="InterPro" id="IPR025059">
    <property type="entry name" value="DUF3997"/>
</dbReference>
<gene>
    <name evidence="1" type="ORF">BAA01_07425</name>
</gene>
<dbReference type="AlphaFoldDB" id="A0A1Y3Q2N3"/>
<accession>A0A1Y3Q2N3</accession>
<protein>
    <submittedName>
        <fullName evidence="1">Uncharacterized protein</fullName>
    </submittedName>
</protein>
<name>A0A1Y3Q2N3_9BACI</name>
<organism evidence="1 2">
    <name type="scientific">Bacillus thermozeamaize</name>
    <dbReference type="NCBI Taxonomy" id="230954"/>
    <lineage>
        <taxon>Bacteria</taxon>
        <taxon>Bacillati</taxon>
        <taxon>Bacillota</taxon>
        <taxon>Bacilli</taxon>
        <taxon>Bacillales</taxon>
        <taxon>Bacillaceae</taxon>
        <taxon>Bacillus</taxon>
    </lineage>
</organism>
<comment type="caution">
    <text evidence="1">The sequence shown here is derived from an EMBL/GenBank/DDBJ whole genome shotgun (WGS) entry which is preliminary data.</text>
</comment>
<dbReference type="Proteomes" id="UP000196475">
    <property type="component" value="Unassembled WGS sequence"/>
</dbReference>
<evidence type="ECO:0000313" key="1">
    <source>
        <dbReference type="EMBL" id="OUM90799.1"/>
    </source>
</evidence>
<sequence>MSLLVIVGAFFTLVFSLFFIVGVVGFGPGPTDYSYDLPGGYQLVRSSAHEIDIIPKEGWDPRNPPLIIPAKVVEVAFDDRYILAKRYKLKPAYPGSSNSYEIPDETKVEYYILDTLTQKMYVCLNADEFNNFRDILKVPATLKLKDVASFKAHGK</sequence>
<proteinExistence type="predicted"/>
<dbReference type="EMBL" id="LZRT01000010">
    <property type="protein sequence ID" value="OUM90799.1"/>
    <property type="molecule type" value="Genomic_DNA"/>
</dbReference>
<evidence type="ECO:0000313" key="2">
    <source>
        <dbReference type="Proteomes" id="UP000196475"/>
    </source>
</evidence>
<reference evidence="2" key="1">
    <citation type="submission" date="2016-06" db="EMBL/GenBank/DDBJ databases">
        <authorList>
            <person name="Nascimento L."/>
            <person name="Pereira R.V."/>
            <person name="Martins L.F."/>
            <person name="Quaggio R.B."/>
            <person name="Silva A.M."/>
            <person name="Setubal J.C."/>
        </authorList>
    </citation>
    <scope>NUCLEOTIDE SEQUENCE [LARGE SCALE GENOMIC DNA]</scope>
</reference>